<proteinExistence type="inferred from homology"/>
<evidence type="ECO:0000259" key="9">
    <source>
        <dbReference type="Pfam" id="PF00171"/>
    </source>
</evidence>
<dbReference type="EC" id="1.2.1.88" evidence="2"/>
<evidence type="ECO:0000256" key="6">
    <source>
        <dbReference type="PIRSR" id="PIRSR000197-1"/>
    </source>
</evidence>
<dbReference type="PROSITE" id="PS00687">
    <property type="entry name" value="ALDEHYDE_DEHYDR_GLU"/>
    <property type="match status" value="1"/>
</dbReference>
<evidence type="ECO:0000256" key="7">
    <source>
        <dbReference type="PROSITE-ProRule" id="PRU10007"/>
    </source>
</evidence>
<dbReference type="InterPro" id="IPR002872">
    <property type="entry name" value="Proline_DH_dom"/>
</dbReference>
<dbReference type="GO" id="GO:0009898">
    <property type="term" value="C:cytoplasmic side of plasma membrane"/>
    <property type="evidence" value="ECO:0007669"/>
    <property type="project" value="TreeGrafter"/>
</dbReference>
<dbReference type="Gene3D" id="3.20.20.220">
    <property type="match status" value="1"/>
</dbReference>
<evidence type="ECO:0000256" key="5">
    <source>
        <dbReference type="ARBA" id="ARBA00048142"/>
    </source>
</evidence>
<dbReference type="GO" id="GO:0003842">
    <property type="term" value="F:L-glutamate gamma-semialdehyde dehydrogenase activity"/>
    <property type="evidence" value="ECO:0007669"/>
    <property type="project" value="UniProtKB-EC"/>
</dbReference>
<dbReference type="InterPro" id="IPR016163">
    <property type="entry name" value="Ald_DH_C"/>
</dbReference>
<dbReference type="InterPro" id="IPR029041">
    <property type="entry name" value="FAD-linked_oxidoreductase-like"/>
</dbReference>
<dbReference type="SUPFAM" id="SSF51730">
    <property type="entry name" value="FAD-linked oxidoreductase"/>
    <property type="match status" value="1"/>
</dbReference>
<dbReference type="GO" id="GO:0004657">
    <property type="term" value="F:proline dehydrogenase activity"/>
    <property type="evidence" value="ECO:0007669"/>
    <property type="project" value="InterPro"/>
</dbReference>
<comment type="pathway">
    <text evidence="1">Amino-acid degradation; L-proline degradation into L-glutamate; L-glutamate from L-proline: step 2/2.</text>
</comment>
<feature type="active site" evidence="6">
    <location>
        <position position="755"/>
    </location>
</feature>
<dbReference type="InterPro" id="IPR016162">
    <property type="entry name" value="Ald_DH_N"/>
</dbReference>
<dbReference type="Gene3D" id="3.40.309.10">
    <property type="entry name" value="Aldehyde Dehydrogenase, Chain A, domain 2"/>
    <property type="match status" value="1"/>
</dbReference>
<gene>
    <name evidence="11" type="ORF">CAT723_16750</name>
</gene>
<reference evidence="11" key="1">
    <citation type="submission" date="2021-12" db="EMBL/GenBank/DDBJ databases">
        <title>Draft genome sequence of Corynebacterium ammoniagenes strain T-723.</title>
        <authorList>
            <person name="Matsuzawa M."/>
            <person name="Hiratani M."/>
            <person name="Abe I."/>
            <person name="Tsuji Y."/>
            <person name="Nakamura J."/>
        </authorList>
    </citation>
    <scope>NUCLEOTIDE SEQUENCE</scope>
    <source>
        <strain evidence="11">T-723</strain>
    </source>
</reference>
<evidence type="ECO:0000256" key="2">
    <source>
        <dbReference type="ARBA" id="ARBA00012884"/>
    </source>
</evidence>
<accession>A0AAV5G7A8</accession>
<dbReference type="SUPFAM" id="SSF53720">
    <property type="entry name" value="ALDH-like"/>
    <property type="match status" value="1"/>
</dbReference>
<evidence type="ECO:0000259" key="10">
    <source>
        <dbReference type="Pfam" id="PF01619"/>
    </source>
</evidence>
<dbReference type="InterPro" id="IPR015590">
    <property type="entry name" value="Aldehyde_DH_dom"/>
</dbReference>
<evidence type="ECO:0000313" key="11">
    <source>
        <dbReference type="EMBL" id="GJN43196.1"/>
    </source>
</evidence>
<dbReference type="Proteomes" id="UP001054925">
    <property type="component" value="Unassembled WGS sequence"/>
</dbReference>
<feature type="domain" description="Proline dehydrogenase" evidence="10">
    <location>
        <begin position="136"/>
        <end position="427"/>
    </location>
</feature>
<dbReference type="Gene3D" id="3.40.605.10">
    <property type="entry name" value="Aldehyde Dehydrogenase, Chain A, domain 1"/>
    <property type="match status" value="1"/>
</dbReference>
<dbReference type="EMBL" id="BQKK01000003">
    <property type="protein sequence ID" value="GJN43196.1"/>
    <property type="molecule type" value="Genomic_DNA"/>
</dbReference>
<dbReference type="Pfam" id="PF00171">
    <property type="entry name" value="Aldedh"/>
    <property type="match status" value="1"/>
</dbReference>
<protein>
    <recommendedName>
        <fullName evidence="2">L-glutamate gamma-semialdehyde dehydrogenase</fullName>
        <ecNumber evidence="2">1.2.1.88</ecNumber>
    </recommendedName>
</protein>
<dbReference type="InterPro" id="IPR016160">
    <property type="entry name" value="Ald_DH_CS_CYS"/>
</dbReference>
<sequence>MTTAAHTRLPESDDVEAVVEAAAQRARTWLTVTEDKHDASTEQLAALLRDEDGVAFTMDFVDRVMRPEDDKVAADALQAITEKFDPAFLGRFNGLLIGMGGFFGPILPNLVMPLARMRMRQMVGHLVLDAESDKLNKTLAKAAESGEQLNLNLLGEAVLGEDEARSRAERTLALIRNPLVTYVSVKASSMVAQLNPWDIEGSLKRLKKRLLPLYDEAAKRSPNVFINLDMEEYHDLHLTIRLFKELLSEPRFKDLETGIVLQAYLPDTFDSLVELADFALERVAAGGAPIKIRFVKGANLSMEHVQGEVHGWPAATYLTKDEVDANYYRLLDYILRPEFKDAVRIGVATHNLYTAGMAYELGKKRGVLSMMDSEMLQGMSPSQQAAVREMFGNQILYTPVVHMEDFDVAVSYLVRRLEENSAEQNFLYALFAPDEAGEEGLTPLQKQEQAFRRAVANRWDVFAGPRREQDRRTEEDGRQAPTIGRFVNEPDTDPALHPNRIWALDALDNDPGEHGIEEVTDPDTVNQAVAKAQELGAKWGAQTGNQRAEVLESVGDELARNRGKLISVAAYEANKTVTQTDPEVSEAIDFSVYYAHSARMLDAARSKFTPHEVTVVTPPWNFPIAIPTGGMMAALAAGSAVIIKPAPQVVHCAKVVVEAIHTALEAHGWDKDLVQLVYTDEGDAGKTLMSHEDVDNVILTGASDTGQLFRSWRPEMNLSAETSGKNALIITPAADPDLAIADLYDSAFGHSGQKCSAASLVIFVGAAGKSDRLRNQLLDAVRTLKVGPGFEVETTMNGLVEPPSDKLLRGLTQLDPGEKWLIKPEKLNEEGTLWSPGVRDNVQPGSWYHLNECFGPVLGIMHAETLEEAIEWQNSTGYGLTGGIHSLDDAELRYWIDNVEVGNAYVNRGITGAIVQRQSFGGWKKSVMGPGAKAGGPNYVAQFGTWEDGELHPVDVDITPNITKALQGLTDRAASKLGEDNIAWLWRAAELDQLAWQSEFSREHDRTGLIAEANIFRYRPLLDVLRIRVNSGYQLRDVVRQKLAALITGAEIRMSAPADIAAELSDAGIAVISQDTAEFAAEVAHAESARIRALGEVEPEVYEAAVKSNSVVLAQPVLADGRRELLPYLLEQAVTVTMHRFGIIRTVAGIER</sequence>
<dbReference type="InterPro" id="IPR025703">
    <property type="entry name" value="Bifunct_PutA"/>
</dbReference>
<dbReference type="PANTHER" id="PTHR42862">
    <property type="entry name" value="DELTA-1-PYRROLINE-5-CARBOXYLATE DEHYDROGENASE 1, ISOFORM A-RELATED"/>
    <property type="match status" value="1"/>
</dbReference>
<keyword evidence="4" id="KW-0520">NAD</keyword>
<evidence type="ECO:0000256" key="1">
    <source>
        <dbReference type="ARBA" id="ARBA00004786"/>
    </source>
</evidence>
<dbReference type="PROSITE" id="PS00070">
    <property type="entry name" value="ALDEHYDE_DEHYDR_CYS"/>
    <property type="match status" value="1"/>
</dbReference>
<feature type="active site" evidence="6 7">
    <location>
        <position position="721"/>
    </location>
</feature>
<dbReference type="InterPro" id="IPR029510">
    <property type="entry name" value="Ald_DH_CS_GLU"/>
</dbReference>
<dbReference type="PANTHER" id="PTHR42862:SF1">
    <property type="entry name" value="DELTA-1-PYRROLINE-5-CARBOXYLATE DEHYDROGENASE 2, ISOFORM A-RELATED"/>
    <property type="match status" value="1"/>
</dbReference>
<dbReference type="InterPro" id="IPR016161">
    <property type="entry name" value="Ald_DH/histidinol_DH"/>
</dbReference>
<feature type="domain" description="Aldehyde dehydrogenase" evidence="9">
    <location>
        <begin position="521"/>
        <end position="942"/>
    </location>
</feature>
<evidence type="ECO:0000256" key="3">
    <source>
        <dbReference type="ARBA" id="ARBA00023002"/>
    </source>
</evidence>
<evidence type="ECO:0000256" key="8">
    <source>
        <dbReference type="RuleBase" id="RU003345"/>
    </source>
</evidence>
<dbReference type="PIRSF" id="PIRSF000197">
    <property type="entry name" value="Bifunct_PutA"/>
    <property type="match status" value="1"/>
</dbReference>
<dbReference type="RefSeq" id="WP_236163895.1">
    <property type="nucleotide sequence ID" value="NZ_BQKK01000003.1"/>
</dbReference>
<name>A0AAV5G7A8_CORAM</name>
<dbReference type="InterPro" id="IPR050485">
    <property type="entry name" value="Proline_metab_enzyme"/>
</dbReference>
<dbReference type="GO" id="GO:0003700">
    <property type="term" value="F:DNA-binding transcription factor activity"/>
    <property type="evidence" value="ECO:0007669"/>
    <property type="project" value="InterPro"/>
</dbReference>
<dbReference type="Pfam" id="PF01619">
    <property type="entry name" value="Pro_dh"/>
    <property type="match status" value="1"/>
</dbReference>
<evidence type="ECO:0000313" key="12">
    <source>
        <dbReference type="Proteomes" id="UP001054925"/>
    </source>
</evidence>
<organism evidence="11 12">
    <name type="scientific">Corynebacterium ammoniagenes</name>
    <name type="common">Brevibacterium ammoniagenes</name>
    <dbReference type="NCBI Taxonomy" id="1697"/>
    <lineage>
        <taxon>Bacteria</taxon>
        <taxon>Bacillati</taxon>
        <taxon>Actinomycetota</taxon>
        <taxon>Actinomycetes</taxon>
        <taxon>Mycobacteriales</taxon>
        <taxon>Corynebacteriaceae</taxon>
        <taxon>Corynebacterium</taxon>
    </lineage>
</organism>
<dbReference type="GO" id="GO:0010133">
    <property type="term" value="P:L-proline catabolic process to L-glutamate"/>
    <property type="evidence" value="ECO:0007669"/>
    <property type="project" value="InterPro"/>
</dbReference>
<comment type="catalytic activity">
    <reaction evidence="5">
        <text>L-glutamate 5-semialdehyde + NAD(+) + H2O = L-glutamate + NADH + 2 H(+)</text>
        <dbReference type="Rhea" id="RHEA:30235"/>
        <dbReference type="ChEBI" id="CHEBI:15377"/>
        <dbReference type="ChEBI" id="CHEBI:15378"/>
        <dbReference type="ChEBI" id="CHEBI:29985"/>
        <dbReference type="ChEBI" id="CHEBI:57540"/>
        <dbReference type="ChEBI" id="CHEBI:57945"/>
        <dbReference type="ChEBI" id="CHEBI:58066"/>
        <dbReference type="EC" id="1.2.1.88"/>
    </reaction>
</comment>
<comment type="caution">
    <text evidence="11">The sequence shown here is derived from an EMBL/GenBank/DDBJ whole genome shotgun (WGS) entry which is preliminary data.</text>
</comment>
<dbReference type="AlphaFoldDB" id="A0AAV5G7A8"/>
<comment type="similarity">
    <text evidence="8">Belongs to the aldehyde dehydrogenase family.</text>
</comment>
<evidence type="ECO:0000256" key="4">
    <source>
        <dbReference type="ARBA" id="ARBA00023027"/>
    </source>
</evidence>
<keyword evidence="3 8" id="KW-0560">Oxidoreductase</keyword>